<organism evidence="2 3">
    <name type="scientific">Stichopus japonicus</name>
    <name type="common">Sea cucumber</name>
    <dbReference type="NCBI Taxonomy" id="307972"/>
    <lineage>
        <taxon>Eukaryota</taxon>
        <taxon>Metazoa</taxon>
        <taxon>Echinodermata</taxon>
        <taxon>Eleutherozoa</taxon>
        <taxon>Echinozoa</taxon>
        <taxon>Holothuroidea</taxon>
        <taxon>Aspidochirotacea</taxon>
        <taxon>Aspidochirotida</taxon>
        <taxon>Stichopodidae</taxon>
        <taxon>Apostichopus</taxon>
    </lineage>
</organism>
<name>A0A2G8LNP7_STIJA</name>
<accession>A0A2G8LNP7</accession>
<sequence length="304" mass="33057">MEGKQRLEDEDQLQSHKDSWDSHIYAAMVTGEEDLKDMNGGTCSMAVLDGENHIEAVTVSFAEAEDEVRSTLCFAQSKSDLEGKRNDTQKDVDDVITSPGGQKFSAEVMSPVSSGCVYLDIEEPRMETSEESLTPSCDIIMVGFEPMQNNSPSISELQNVVNSTFHAASPMDRNKVGREVQESTENVITSTKNESSNSDKFLTDDREIETVSGRSSPGTGSCSRSQVDCTFDTSSDLTTNHSQSSLLSVTSIDTLDYSLPSSQPDCPSLSKGGSISIQESKMVADDLSRCSESEVCRRSSRSLC</sequence>
<dbReference type="Proteomes" id="UP000230750">
    <property type="component" value="Unassembled WGS sequence"/>
</dbReference>
<feature type="region of interest" description="Disordered" evidence="1">
    <location>
        <begin position="84"/>
        <end position="103"/>
    </location>
</feature>
<dbReference type="EMBL" id="MRZV01000023">
    <property type="protein sequence ID" value="PIK61855.1"/>
    <property type="molecule type" value="Genomic_DNA"/>
</dbReference>
<evidence type="ECO:0000313" key="2">
    <source>
        <dbReference type="EMBL" id="PIK61855.1"/>
    </source>
</evidence>
<dbReference type="AlphaFoldDB" id="A0A2G8LNP7"/>
<feature type="compositionally biased region" description="Basic and acidic residues" evidence="1">
    <location>
        <begin position="84"/>
        <end position="93"/>
    </location>
</feature>
<protein>
    <submittedName>
        <fullName evidence="2">Uncharacterized protein</fullName>
    </submittedName>
</protein>
<evidence type="ECO:0000256" key="1">
    <source>
        <dbReference type="SAM" id="MobiDB-lite"/>
    </source>
</evidence>
<feature type="compositionally biased region" description="Polar residues" evidence="1">
    <location>
        <begin position="183"/>
        <end position="200"/>
    </location>
</feature>
<comment type="caution">
    <text evidence="2">The sequence shown here is derived from an EMBL/GenBank/DDBJ whole genome shotgun (WGS) entry which is preliminary data.</text>
</comment>
<evidence type="ECO:0000313" key="3">
    <source>
        <dbReference type="Proteomes" id="UP000230750"/>
    </source>
</evidence>
<feature type="region of interest" description="Disordered" evidence="1">
    <location>
        <begin position="1"/>
        <end position="21"/>
    </location>
</feature>
<reference evidence="2 3" key="1">
    <citation type="journal article" date="2017" name="PLoS Biol.">
        <title>The sea cucumber genome provides insights into morphological evolution and visceral regeneration.</title>
        <authorList>
            <person name="Zhang X."/>
            <person name="Sun L."/>
            <person name="Yuan J."/>
            <person name="Sun Y."/>
            <person name="Gao Y."/>
            <person name="Zhang L."/>
            <person name="Li S."/>
            <person name="Dai H."/>
            <person name="Hamel J.F."/>
            <person name="Liu C."/>
            <person name="Yu Y."/>
            <person name="Liu S."/>
            <person name="Lin W."/>
            <person name="Guo K."/>
            <person name="Jin S."/>
            <person name="Xu P."/>
            <person name="Storey K.B."/>
            <person name="Huan P."/>
            <person name="Zhang T."/>
            <person name="Zhou Y."/>
            <person name="Zhang J."/>
            <person name="Lin C."/>
            <person name="Li X."/>
            <person name="Xing L."/>
            <person name="Huo D."/>
            <person name="Sun M."/>
            <person name="Wang L."/>
            <person name="Mercier A."/>
            <person name="Li F."/>
            <person name="Yang H."/>
            <person name="Xiang J."/>
        </authorList>
    </citation>
    <scope>NUCLEOTIDE SEQUENCE [LARGE SCALE GENOMIC DNA]</scope>
    <source>
        <strain evidence="2">Shaxun</strain>
        <tissue evidence="2">Muscle</tissue>
    </source>
</reference>
<keyword evidence="3" id="KW-1185">Reference proteome</keyword>
<gene>
    <name evidence="2" type="ORF">BSL78_01186</name>
</gene>
<feature type="region of interest" description="Disordered" evidence="1">
    <location>
        <begin position="173"/>
        <end position="201"/>
    </location>
</feature>
<proteinExistence type="predicted"/>